<dbReference type="Gene3D" id="3.40.50.2300">
    <property type="match status" value="2"/>
</dbReference>
<accession>A0ABW5CCD7</accession>
<dbReference type="NCBIfam" id="TIGR00254">
    <property type="entry name" value="GGDEF"/>
    <property type="match status" value="1"/>
</dbReference>
<organism evidence="6 7">
    <name type="scientific">Phaeospirillum tilakii</name>
    <dbReference type="NCBI Taxonomy" id="741673"/>
    <lineage>
        <taxon>Bacteria</taxon>
        <taxon>Pseudomonadati</taxon>
        <taxon>Pseudomonadota</taxon>
        <taxon>Alphaproteobacteria</taxon>
        <taxon>Rhodospirillales</taxon>
        <taxon>Rhodospirillaceae</taxon>
        <taxon>Phaeospirillum</taxon>
    </lineage>
</organism>
<name>A0ABW5CCD7_9PROT</name>
<dbReference type="PANTHER" id="PTHR45138:SF9">
    <property type="entry name" value="DIGUANYLATE CYCLASE DGCM-RELATED"/>
    <property type="match status" value="1"/>
</dbReference>
<proteinExistence type="predicted"/>
<keyword evidence="6" id="KW-0808">Transferase</keyword>
<dbReference type="InterPro" id="IPR000160">
    <property type="entry name" value="GGDEF_dom"/>
</dbReference>
<dbReference type="InterPro" id="IPR050469">
    <property type="entry name" value="Diguanylate_Cyclase"/>
</dbReference>
<protein>
    <recommendedName>
        <fullName evidence="1">diguanylate cyclase</fullName>
        <ecNumber evidence="1">2.7.7.65</ecNumber>
    </recommendedName>
</protein>
<keyword evidence="6" id="KW-0548">Nucleotidyltransferase</keyword>
<dbReference type="InterPro" id="IPR011006">
    <property type="entry name" value="CheY-like_superfamily"/>
</dbReference>
<dbReference type="GO" id="GO:0052621">
    <property type="term" value="F:diguanylate cyclase activity"/>
    <property type="evidence" value="ECO:0007669"/>
    <property type="project" value="UniProtKB-EC"/>
</dbReference>
<feature type="domain" description="Response regulatory" evidence="4">
    <location>
        <begin position="6"/>
        <end position="118"/>
    </location>
</feature>
<dbReference type="InterPro" id="IPR001789">
    <property type="entry name" value="Sig_transdc_resp-reg_receiver"/>
</dbReference>
<dbReference type="EC" id="2.7.7.65" evidence="1"/>
<evidence type="ECO:0000256" key="1">
    <source>
        <dbReference type="ARBA" id="ARBA00012528"/>
    </source>
</evidence>
<dbReference type="RefSeq" id="WP_377317584.1">
    <property type="nucleotide sequence ID" value="NZ_JBHUIY010000030.1"/>
</dbReference>
<comment type="caution">
    <text evidence="3">Lacks conserved residue(s) required for the propagation of feature annotation.</text>
</comment>
<dbReference type="EMBL" id="JBHUIY010000030">
    <property type="protein sequence ID" value="MFD2234905.1"/>
    <property type="molecule type" value="Genomic_DNA"/>
</dbReference>
<evidence type="ECO:0000259" key="4">
    <source>
        <dbReference type="PROSITE" id="PS50110"/>
    </source>
</evidence>
<comment type="catalytic activity">
    <reaction evidence="2">
        <text>2 GTP = 3',3'-c-di-GMP + 2 diphosphate</text>
        <dbReference type="Rhea" id="RHEA:24898"/>
        <dbReference type="ChEBI" id="CHEBI:33019"/>
        <dbReference type="ChEBI" id="CHEBI:37565"/>
        <dbReference type="ChEBI" id="CHEBI:58805"/>
        <dbReference type="EC" id="2.7.7.65"/>
    </reaction>
</comment>
<dbReference type="PROSITE" id="PS50110">
    <property type="entry name" value="RESPONSE_REGULATORY"/>
    <property type="match status" value="1"/>
</dbReference>
<dbReference type="InterPro" id="IPR029787">
    <property type="entry name" value="Nucleotide_cyclase"/>
</dbReference>
<dbReference type="Proteomes" id="UP001597296">
    <property type="component" value="Unassembled WGS sequence"/>
</dbReference>
<comment type="caution">
    <text evidence="6">The sequence shown here is derived from an EMBL/GenBank/DDBJ whole genome shotgun (WGS) entry which is preliminary data.</text>
</comment>
<dbReference type="SMART" id="SM00267">
    <property type="entry name" value="GGDEF"/>
    <property type="match status" value="1"/>
</dbReference>
<evidence type="ECO:0000313" key="7">
    <source>
        <dbReference type="Proteomes" id="UP001597296"/>
    </source>
</evidence>
<dbReference type="InterPro" id="IPR043128">
    <property type="entry name" value="Rev_trsase/Diguanyl_cyclase"/>
</dbReference>
<dbReference type="Pfam" id="PF00990">
    <property type="entry name" value="GGDEF"/>
    <property type="match status" value="1"/>
</dbReference>
<dbReference type="PROSITE" id="PS50887">
    <property type="entry name" value="GGDEF"/>
    <property type="match status" value="1"/>
</dbReference>
<dbReference type="SUPFAM" id="SSF55073">
    <property type="entry name" value="Nucleotide cyclase"/>
    <property type="match status" value="1"/>
</dbReference>
<evidence type="ECO:0000259" key="5">
    <source>
        <dbReference type="PROSITE" id="PS50887"/>
    </source>
</evidence>
<dbReference type="CDD" id="cd01949">
    <property type="entry name" value="GGDEF"/>
    <property type="match status" value="1"/>
</dbReference>
<gene>
    <name evidence="6" type="ORF">ACFSNB_13915</name>
</gene>
<dbReference type="PANTHER" id="PTHR45138">
    <property type="entry name" value="REGULATORY COMPONENTS OF SENSORY TRANSDUCTION SYSTEM"/>
    <property type="match status" value="1"/>
</dbReference>
<sequence length="435" mass="46363">MNCLATLLVVDADPAAAAGLFDRLDSAGYAVVVASENPIAQARRLCPDLILIGEAAGNPLARAAALRADPACADVPLVVLTADGDETLPGRALEAGIDELLAVGADETEVLARLRPLVRMGTMHDELRLRAAAAAAFGLKAPDRVTPPTTGRPALLLIGPDPEGLAGKIPPDEADTTVCPDLYAAERLLEQAPTDAAILTACGEPEMAFAAELRQNTRLFNLPVVMLADDAATVARGYRRGASRVLLRPLRPGRLRAAVLTLVRRQRLRWAIRATLGQSLGPATADPLTGAYGRPFLDRHLDLRLAAARERDRPLTAVLFAIPSLDSVRAHFGDAAADHLIRQLGQWINRLVRAEDLTARFAANRFCVVLPDTPLVEAEVVMHRIAGVLSNTDFAIPDVFQPVRVWVQVGCAEAQADDDRATLLARAGQLLDDGA</sequence>
<evidence type="ECO:0000256" key="2">
    <source>
        <dbReference type="ARBA" id="ARBA00034247"/>
    </source>
</evidence>
<dbReference type="SUPFAM" id="SSF52172">
    <property type="entry name" value="CheY-like"/>
    <property type="match status" value="2"/>
</dbReference>
<reference evidence="7" key="1">
    <citation type="journal article" date="2019" name="Int. J. Syst. Evol. Microbiol.">
        <title>The Global Catalogue of Microorganisms (GCM) 10K type strain sequencing project: providing services to taxonomists for standard genome sequencing and annotation.</title>
        <authorList>
            <consortium name="The Broad Institute Genomics Platform"/>
            <consortium name="The Broad Institute Genome Sequencing Center for Infectious Disease"/>
            <person name="Wu L."/>
            <person name="Ma J."/>
        </authorList>
    </citation>
    <scope>NUCLEOTIDE SEQUENCE [LARGE SCALE GENOMIC DNA]</scope>
    <source>
        <strain evidence="7">KCTC 15012</strain>
    </source>
</reference>
<evidence type="ECO:0000313" key="6">
    <source>
        <dbReference type="EMBL" id="MFD2234905.1"/>
    </source>
</evidence>
<dbReference type="Gene3D" id="3.30.70.270">
    <property type="match status" value="1"/>
</dbReference>
<feature type="domain" description="GGDEF" evidence="5">
    <location>
        <begin position="313"/>
        <end position="435"/>
    </location>
</feature>
<evidence type="ECO:0000256" key="3">
    <source>
        <dbReference type="PROSITE-ProRule" id="PRU00169"/>
    </source>
</evidence>
<keyword evidence="7" id="KW-1185">Reference proteome</keyword>